<gene>
    <name evidence="1" type="ORF">PR048_005341</name>
</gene>
<proteinExistence type="predicted"/>
<sequence>MKKTSQNNTYSLVFNSATAAGKEPPDIESNLYTGCYETKWFGGGVNNINGSEGDTQVNFMHPSVPSASFY</sequence>
<name>A0ABQ9I7Z0_9NEOP</name>
<evidence type="ECO:0000313" key="2">
    <source>
        <dbReference type="Proteomes" id="UP001159363"/>
    </source>
</evidence>
<accession>A0ABQ9I7Z0</accession>
<evidence type="ECO:0000313" key="1">
    <source>
        <dbReference type="EMBL" id="KAJ8892760.1"/>
    </source>
</evidence>
<protein>
    <submittedName>
        <fullName evidence="1">Uncharacterized protein</fullName>
    </submittedName>
</protein>
<dbReference type="EMBL" id="JARBHB010000002">
    <property type="protein sequence ID" value="KAJ8892760.1"/>
    <property type="molecule type" value="Genomic_DNA"/>
</dbReference>
<organism evidence="1 2">
    <name type="scientific">Dryococelus australis</name>
    <dbReference type="NCBI Taxonomy" id="614101"/>
    <lineage>
        <taxon>Eukaryota</taxon>
        <taxon>Metazoa</taxon>
        <taxon>Ecdysozoa</taxon>
        <taxon>Arthropoda</taxon>
        <taxon>Hexapoda</taxon>
        <taxon>Insecta</taxon>
        <taxon>Pterygota</taxon>
        <taxon>Neoptera</taxon>
        <taxon>Polyneoptera</taxon>
        <taxon>Phasmatodea</taxon>
        <taxon>Verophasmatodea</taxon>
        <taxon>Anareolatae</taxon>
        <taxon>Phasmatidae</taxon>
        <taxon>Eurycanthinae</taxon>
        <taxon>Dryococelus</taxon>
    </lineage>
</organism>
<keyword evidence="2" id="KW-1185">Reference proteome</keyword>
<comment type="caution">
    <text evidence="1">The sequence shown here is derived from an EMBL/GenBank/DDBJ whole genome shotgun (WGS) entry which is preliminary data.</text>
</comment>
<reference evidence="1 2" key="1">
    <citation type="submission" date="2023-02" db="EMBL/GenBank/DDBJ databases">
        <title>LHISI_Scaffold_Assembly.</title>
        <authorList>
            <person name="Stuart O.P."/>
            <person name="Cleave R."/>
            <person name="Magrath M.J.L."/>
            <person name="Mikheyev A.S."/>
        </authorList>
    </citation>
    <scope>NUCLEOTIDE SEQUENCE [LARGE SCALE GENOMIC DNA]</scope>
    <source>
        <strain evidence="1">Daus_M_001</strain>
        <tissue evidence="1">Leg muscle</tissue>
    </source>
</reference>
<dbReference type="Proteomes" id="UP001159363">
    <property type="component" value="Chromosome 2"/>
</dbReference>